<dbReference type="Proteomes" id="UP000007054">
    <property type="component" value="Chromosome"/>
</dbReference>
<dbReference type="PATRIC" id="fig|213810.4.peg.602"/>
<dbReference type="AlphaFoldDB" id="D4LBB5"/>
<proteinExistence type="predicted"/>
<gene>
    <name evidence="6" type="ordered locus">RUM_07080</name>
</gene>
<dbReference type="CDD" id="cd14256">
    <property type="entry name" value="Dockerin_I"/>
    <property type="match status" value="1"/>
</dbReference>
<dbReference type="InterPro" id="IPR002105">
    <property type="entry name" value="Dockerin_1_rpt"/>
</dbReference>
<sequence>MKAKKLIASLLAMSMTAAAVGLAVQAADTVTISVGNDTVAAGETFSVDVSLSGIPATGACAVDFAVEFDSSLVTISDVKTGALCDTGAASAEGNINADLADTTFDWNVADDLVCLTWTTGLLDSSYWLKDGGVFVTITGTVNADAAAGSKAAFNIVPVDREVLPGSGTKNQEILVGYVDDSLVDHNYTTATKTGYVTVAGETGDTLYGDVNCDGEVTISDVVMLSRYVAQDTELNPVPSAQGLKNADCESNGNIDAGDITAIARYLAHLIEASQLGPQA</sequence>
<dbReference type="PROSITE" id="PS00018">
    <property type="entry name" value="EF_HAND_1"/>
    <property type="match status" value="1"/>
</dbReference>
<reference evidence="6" key="2">
    <citation type="submission" date="2010-03" db="EMBL/GenBank/DDBJ databases">
        <authorList>
            <person name="Pajon A."/>
        </authorList>
    </citation>
    <scope>NUCLEOTIDE SEQUENCE</scope>
    <source>
        <strain evidence="6">Type strain: 18P13</strain>
    </source>
</reference>
<dbReference type="HOGENOM" id="CLU_1018976_0_0_9"/>
<feature type="domain" description="Dockerin" evidence="5">
    <location>
        <begin position="203"/>
        <end position="275"/>
    </location>
</feature>
<dbReference type="GO" id="GO:0030246">
    <property type="term" value="F:carbohydrate binding"/>
    <property type="evidence" value="ECO:0007669"/>
    <property type="project" value="InterPro"/>
</dbReference>
<dbReference type="InterPro" id="IPR018247">
    <property type="entry name" value="EF_Hand_1_Ca_BS"/>
</dbReference>
<keyword evidence="7" id="KW-1185">Reference proteome</keyword>
<evidence type="ECO:0000256" key="1">
    <source>
        <dbReference type="ARBA" id="ARBA00004613"/>
    </source>
</evidence>
<dbReference type="BioCyc" id="RCHA213810:RUM_RS03405-MONOMER"/>
<name>D4LBB5_RUMC1</name>
<feature type="signal peptide" evidence="4">
    <location>
        <begin position="1"/>
        <end position="26"/>
    </location>
</feature>
<evidence type="ECO:0000256" key="2">
    <source>
        <dbReference type="ARBA" id="ARBA00022525"/>
    </source>
</evidence>
<dbReference type="SUPFAM" id="SSF49384">
    <property type="entry name" value="Carbohydrate-binding domain"/>
    <property type="match status" value="1"/>
</dbReference>
<dbReference type="GO" id="GO:0000272">
    <property type="term" value="P:polysaccharide catabolic process"/>
    <property type="evidence" value="ECO:0007669"/>
    <property type="project" value="InterPro"/>
</dbReference>
<dbReference type="InterPro" id="IPR008965">
    <property type="entry name" value="CBM2/CBM3_carb-bd_dom_sf"/>
</dbReference>
<evidence type="ECO:0000256" key="4">
    <source>
        <dbReference type="SAM" id="SignalP"/>
    </source>
</evidence>
<dbReference type="InterPro" id="IPR016134">
    <property type="entry name" value="Dockerin_dom"/>
</dbReference>
<keyword evidence="4" id="KW-0732">Signal</keyword>
<organism evidence="6 7">
    <name type="scientific">Ruminococcus champanellensis (strain DSM 18848 / JCM 17042 / KCTC 15320 / 18P13)</name>
    <dbReference type="NCBI Taxonomy" id="213810"/>
    <lineage>
        <taxon>Bacteria</taxon>
        <taxon>Bacillati</taxon>
        <taxon>Bacillota</taxon>
        <taxon>Clostridia</taxon>
        <taxon>Eubacteriales</taxon>
        <taxon>Oscillospiraceae</taxon>
        <taxon>Ruminococcus</taxon>
    </lineage>
</organism>
<dbReference type="Pfam" id="PF00963">
    <property type="entry name" value="Cohesin"/>
    <property type="match status" value="1"/>
</dbReference>
<evidence type="ECO:0000313" key="7">
    <source>
        <dbReference type="Proteomes" id="UP000007054"/>
    </source>
</evidence>
<protein>
    <submittedName>
        <fullName evidence="6">Cohesin domain</fullName>
    </submittedName>
</protein>
<dbReference type="GO" id="GO:0004553">
    <property type="term" value="F:hydrolase activity, hydrolyzing O-glycosyl compounds"/>
    <property type="evidence" value="ECO:0007669"/>
    <property type="project" value="InterPro"/>
</dbReference>
<accession>D4LBB5</accession>
<evidence type="ECO:0000256" key="3">
    <source>
        <dbReference type="ARBA" id="ARBA00022737"/>
    </source>
</evidence>
<dbReference type="PROSITE" id="PS51766">
    <property type="entry name" value="DOCKERIN"/>
    <property type="match status" value="1"/>
</dbReference>
<reference evidence="6" key="1">
    <citation type="submission" date="2010-03" db="EMBL/GenBank/DDBJ databases">
        <title>The genome sequence of Ruminococcus sp. 18P13.</title>
        <authorList>
            <consortium name="metaHIT consortium -- http://www.metahit.eu/"/>
            <person name="Pajon A."/>
            <person name="Turner K."/>
            <person name="Parkhill J."/>
            <person name="Bernalier A."/>
        </authorList>
    </citation>
    <scope>NUCLEOTIDE SEQUENCE [LARGE SCALE GENOMIC DNA]</scope>
    <source>
        <strain evidence="6">Type strain: 18P13</strain>
    </source>
</reference>
<dbReference type="SUPFAM" id="SSF63446">
    <property type="entry name" value="Type I dockerin domain"/>
    <property type="match status" value="1"/>
</dbReference>
<dbReference type="GO" id="GO:0005576">
    <property type="term" value="C:extracellular region"/>
    <property type="evidence" value="ECO:0007669"/>
    <property type="project" value="UniProtKB-SubCell"/>
</dbReference>
<feature type="chain" id="PRO_5003061149" evidence="4">
    <location>
        <begin position="27"/>
        <end position="279"/>
    </location>
</feature>
<evidence type="ECO:0000259" key="5">
    <source>
        <dbReference type="PROSITE" id="PS51766"/>
    </source>
</evidence>
<dbReference type="InterPro" id="IPR002102">
    <property type="entry name" value="Cohesin_dom"/>
</dbReference>
<dbReference type="Gene3D" id="1.10.1330.10">
    <property type="entry name" value="Dockerin domain"/>
    <property type="match status" value="1"/>
</dbReference>
<dbReference type="EMBL" id="FP929052">
    <property type="protein sequence ID" value="CBL16910.1"/>
    <property type="molecule type" value="Genomic_DNA"/>
</dbReference>
<keyword evidence="3" id="KW-0677">Repeat</keyword>
<dbReference type="CDD" id="cd08548">
    <property type="entry name" value="Type_I_cohesin_like"/>
    <property type="match status" value="1"/>
</dbReference>
<dbReference type="Gene3D" id="2.60.40.680">
    <property type="match status" value="1"/>
</dbReference>
<dbReference type="Pfam" id="PF00404">
    <property type="entry name" value="Dockerin_1"/>
    <property type="match status" value="1"/>
</dbReference>
<comment type="subcellular location">
    <subcellularLocation>
        <location evidence="1">Secreted</location>
    </subcellularLocation>
</comment>
<dbReference type="GeneID" id="83155506"/>
<dbReference type="InterPro" id="IPR036439">
    <property type="entry name" value="Dockerin_dom_sf"/>
</dbReference>
<dbReference type="KEGG" id="rch:RUM_07080"/>
<dbReference type="RefSeq" id="WP_015557817.1">
    <property type="nucleotide sequence ID" value="NC_021039.1"/>
</dbReference>
<evidence type="ECO:0000313" key="6">
    <source>
        <dbReference type="EMBL" id="CBL16910.1"/>
    </source>
</evidence>
<keyword evidence="2" id="KW-0964">Secreted</keyword>